<name>A0A2V3Y942_9FIRM</name>
<dbReference type="Proteomes" id="UP000248057">
    <property type="component" value="Unassembled WGS sequence"/>
</dbReference>
<evidence type="ECO:0000313" key="7">
    <source>
        <dbReference type="Proteomes" id="UP000248057"/>
    </source>
</evidence>
<dbReference type="AlphaFoldDB" id="A0A2V3Y942"/>
<sequence length="204" mass="23753">MGIKGDQTKQLICMEAFKLFTEKGYKDVTMKDICENTGLSRGGLYRHYESTEQIFLEIVNFLMGNQQNEFSEKMQKGTPAAEILCDVLMRYEKEMLDQCSSLSIAIYEFFSNPNISKSDNSITQQYLDSKNMWVDFIQYGMKRKEFKTVNPEAIFDLIVFSYQGVRMYGVMMDIDTNIPKRIIEQIKLLLLPESEEIPYENSIL</sequence>
<evidence type="ECO:0000256" key="3">
    <source>
        <dbReference type="ARBA" id="ARBA00023163"/>
    </source>
</evidence>
<evidence type="ECO:0000313" key="6">
    <source>
        <dbReference type="EMBL" id="PXX55265.1"/>
    </source>
</evidence>
<dbReference type="InterPro" id="IPR041612">
    <property type="entry name" value="YfiR_C"/>
</dbReference>
<evidence type="ECO:0000256" key="1">
    <source>
        <dbReference type="ARBA" id="ARBA00023015"/>
    </source>
</evidence>
<gene>
    <name evidence="6" type="ORF">DFR60_103322</name>
</gene>
<dbReference type="RefSeq" id="WP_110322345.1">
    <property type="nucleotide sequence ID" value="NZ_QJKD01000003.1"/>
</dbReference>
<dbReference type="Gene3D" id="1.10.10.60">
    <property type="entry name" value="Homeodomain-like"/>
    <property type="match status" value="1"/>
</dbReference>
<reference evidence="6 7" key="1">
    <citation type="submission" date="2018-05" db="EMBL/GenBank/DDBJ databases">
        <title>Genomic Encyclopedia of Type Strains, Phase IV (KMG-IV): sequencing the most valuable type-strain genomes for metagenomic binning, comparative biology and taxonomic classification.</title>
        <authorList>
            <person name="Goeker M."/>
        </authorList>
    </citation>
    <scope>NUCLEOTIDE SEQUENCE [LARGE SCALE GENOMIC DNA]</scope>
    <source>
        <strain evidence="6 7">DSM 24995</strain>
    </source>
</reference>
<feature type="DNA-binding region" description="H-T-H motif" evidence="4">
    <location>
        <begin position="29"/>
        <end position="48"/>
    </location>
</feature>
<evidence type="ECO:0000259" key="5">
    <source>
        <dbReference type="PROSITE" id="PS50977"/>
    </source>
</evidence>
<keyword evidence="7" id="KW-1185">Reference proteome</keyword>
<protein>
    <submittedName>
        <fullName evidence="6">TetR family transcriptional regulator</fullName>
    </submittedName>
</protein>
<dbReference type="PANTHER" id="PTHR47506:SF3">
    <property type="entry name" value="HTH-TYPE TRANSCRIPTIONAL REGULATOR LMRA"/>
    <property type="match status" value="1"/>
</dbReference>
<dbReference type="Pfam" id="PF17922">
    <property type="entry name" value="TetR_C_17"/>
    <property type="match status" value="1"/>
</dbReference>
<dbReference type="InterPro" id="IPR001647">
    <property type="entry name" value="HTH_TetR"/>
</dbReference>
<dbReference type="GO" id="GO:0003677">
    <property type="term" value="F:DNA binding"/>
    <property type="evidence" value="ECO:0007669"/>
    <property type="project" value="UniProtKB-UniRule"/>
</dbReference>
<keyword evidence="3" id="KW-0804">Transcription</keyword>
<keyword evidence="1" id="KW-0805">Transcription regulation</keyword>
<dbReference type="InterPro" id="IPR009057">
    <property type="entry name" value="Homeodomain-like_sf"/>
</dbReference>
<dbReference type="PANTHER" id="PTHR47506">
    <property type="entry name" value="TRANSCRIPTIONAL REGULATORY PROTEIN"/>
    <property type="match status" value="1"/>
</dbReference>
<comment type="caution">
    <text evidence="6">The sequence shown here is derived from an EMBL/GenBank/DDBJ whole genome shotgun (WGS) entry which is preliminary data.</text>
</comment>
<accession>A0A2V3Y942</accession>
<dbReference type="Pfam" id="PF00440">
    <property type="entry name" value="TetR_N"/>
    <property type="match status" value="1"/>
</dbReference>
<feature type="domain" description="HTH tetR-type" evidence="5">
    <location>
        <begin position="6"/>
        <end position="66"/>
    </location>
</feature>
<organism evidence="6 7">
    <name type="scientific">Hungatella effluvii</name>
    <dbReference type="NCBI Taxonomy" id="1096246"/>
    <lineage>
        <taxon>Bacteria</taxon>
        <taxon>Bacillati</taxon>
        <taxon>Bacillota</taxon>
        <taxon>Clostridia</taxon>
        <taxon>Lachnospirales</taxon>
        <taxon>Lachnospiraceae</taxon>
        <taxon>Hungatella</taxon>
    </lineage>
</organism>
<dbReference type="EMBL" id="QJKD01000003">
    <property type="protein sequence ID" value="PXX55265.1"/>
    <property type="molecule type" value="Genomic_DNA"/>
</dbReference>
<dbReference type="SUPFAM" id="SSF46689">
    <property type="entry name" value="Homeodomain-like"/>
    <property type="match status" value="1"/>
</dbReference>
<proteinExistence type="predicted"/>
<dbReference type="Gene3D" id="1.10.357.10">
    <property type="entry name" value="Tetracycline Repressor, domain 2"/>
    <property type="match status" value="1"/>
</dbReference>
<keyword evidence="2 4" id="KW-0238">DNA-binding</keyword>
<dbReference type="PROSITE" id="PS50977">
    <property type="entry name" value="HTH_TETR_2"/>
    <property type="match status" value="1"/>
</dbReference>
<dbReference type="PRINTS" id="PR00455">
    <property type="entry name" value="HTHTETR"/>
</dbReference>
<dbReference type="GeneID" id="86060823"/>
<evidence type="ECO:0000256" key="2">
    <source>
        <dbReference type="ARBA" id="ARBA00023125"/>
    </source>
</evidence>
<evidence type="ECO:0000256" key="4">
    <source>
        <dbReference type="PROSITE-ProRule" id="PRU00335"/>
    </source>
</evidence>